<dbReference type="InterPro" id="IPR002156">
    <property type="entry name" value="RNaseH_domain"/>
</dbReference>
<dbReference type="GO" id="GO:0004523">
    <property type="term" value="F:RNA-DNA hybrid ribonuclease activity"/>
    <property type="evidence" value="ECO:0007669"/>
    <property type="project" value="InterPro"/>
</dbReference>
<dbReference type="GO" id="GO:0003676">
    <property type="term" value="F:nucleic acid binding"/>
    <property type="evidence" value="ECO:0007669"/>
    <property type="project" value="InterPro"/>
</dbReference>
<reference evidence="3" key="1">
    <citation type="submission" date="2013-09" db="EMBL/GenBank/DDBJ databases">
        <title>Corchorus olitorius genome sequencing.</title>
        <authorList>
            <person name="Alam M."/>
            <person name="Haque M.S."/>
            <person name="Islam M.S."/>
            <person name="Emdad E.M."/>
            <person name="Islam M.M."/>
            <person name="Ahmed B."/>
            <person name="Halim A."/>
            <person name="Hossen Q.M.M."/>
            <person name="Hossain M.Z."/>
            <person name="Ahmed R."/>
            <person name="Khan M.M."/>
            <person name="Islam R."/>
            <person name="Rashid M.M."/>
            <person name="Khan S.A."/>
            <person name="Rahman M.S."/>
            <person name="Alam M."/>
            <person name="Yahiya A.S."/>
            <person name="Khan M.S."/>
            <person name="Azam M.S."/>
            <person name="Haque T."/>
            <person name="Lashkar M.Z.H."/>
            <person name="Akhand A.I."/>
            <person name="Morshed G."/>
            <person name="Roy S."/>
            <person name="Uddin K.S."/>
            <person name="Rabeya T."/>
            <person name="Hossain A.S."/>
            <person name="Chowdhury A."/>
            <person name="Snigdha A.R."/>
            <person name="Mortoza M.S."/>
            <person name="Matin S.A."/>
            <person name="Hoque S.M.E."/>
            <person name="Islam M.K."/>
            <person name="Roy D.K."/>
            <person name="Haider R."/>
            <person name="Moosa M.M."/>
            <person name="Elias S.M."/>
            <person name="Hasan A.M."/>
            <person name="Jahan S."/>
            <person name="Shafiuddin M."/>
            <person name="Mahmood N."/>
            <person name="Shommy N.S."/>
        </authorList>
    </citation>
    <scope>NUCLEOTIDE SEQUENCE [LARGE SCALE GENOMIC DNA]</scope>
    <source>
        <strain evidence="3">cv. O-4</strain>
    </source>
</reference>
<dbReference type="AlphaFoldDB" id="A0A1R3L1E4"/>
<keyword evidence="3" id="KW-1185">Reference proteome</keyword>
<dbReference type="PANTHER" id="PTHR34023">
    <property type="entry name" value="RNASE H DOMAIN-CONTAINING PROTEIN"/>
    <property type="match status" value="1"/>
</dbReference>
<name>A0A1R3L1E4_9ROSI</name>
<accession>A0A1R3L1E4</accession>
<evidence type="ECO:0000313" key="3">
    <source>
        <dbReference type="Proteomes" id="UP000187203"/>
    </source>
</evidence>
<evidence type="ECO:0000259" key="1">
    <source>
        <dbReference type="Pfam" id="PF13456"/>
    </source>
</evidence>
<sequence length="209" mass="23377">MKWIWHIRCPERVIDSLFGIESRGSSTLMLCGDTLPFCADGVEKGGRFSPSFFYRRPTSHAMGEMKCVESGFSGGFDCLGYFFLQLPYGYFGRDISYAWASKLVRIVRHHDGSNGLLRILALLRWRVLLLSSDSCSTFHVLGNLLQDCRGLLREFDHILVRHVLRGGNKCADYLASLAQSSSHGLTLLEEPPAALGPLLQADRLGKLNH</sequence>
<feature type="domain" description="RNase H type-1" evidence="1">
    <location>
        <begin position="140"/>
        <end position="177"/>
    </location>
</feature>
<dbReference type="PANTHER" id="PTHR34023:SF4">
    <property type="entry name" value="RNASE H TYPE-1 DOMAIN-CONTAINING PROTEIN"/>
    <property type="match status" value="1"/>
</dbReference>
<proteinExistence type="predicted"/>
<protein>
    <submittedName>
        <fullName evidence="2">Replication protein A1-like protein</fullName>
    </submittedName>
</protein>
<gene>
    <name evidence="2" type="ORF">COLO4_02246</name>
</gene>
<evidence type="ECO:0000313" key="2">
    <source>
        <dbReference type="EMBL" id="OMP13120.1"/>
    </source>
</evidence>
<comment type="caution">
    <text evidence="2">The sequence shown here is derived from an EMBL/GenBank/DDBJ whole genome shotgun (WGS) entry which is preliminary data.</text>
</comment>
<organism evidence="2 3">
    <name type="scientific">Corchorus olitorius</name>
    <dbReference type="NCBI Taxonomy" id="93759"/>
    <lineage>
        <taxon>Eukaryota</taxon>
        <taxon>Viridiplantae</taxon>
        <taxon>Streptophyta</taxon>
        <taxon>Embryophyta</taxon>
        <taxon>Tracheophyta</taxon>
        <taxon>Spermatophyta</taxon>
        <taxon>Magnoliopsida</taxon>
        <taxon>eudicotyledons</taxon>
        <taxon>Gunneridae</taxon>
        <taxon>Pentapetalae</taxon>
        <taxon>rosids</taxon>
        <taxon>malvids</taxon>
        <taxon>Malvales</taxon>
        <taxon>Malvaceae</taxon>
        <taxon>Grewioideae</taxon>
        <taxon>Apeibeae</taxon>
        <taxon>Corchorus</taxon>
    </lineage>
</organism>
<dbReference type="Pfam" id="PF13456">
    <property type="entry name" value="RVT_3"/>
    <property type="match status" value="1"/>
</dbReference>
<dbReference type="EMBL" id="AWUE01005101">
    <property type="protein sequence ID" value="OMP13120.1"/>
    <property type="molecule type" value="Genomic_DNA"/>
</dbReference>
<dbReference type="Proteomes" id="UP000187203">
    <property type="component" value="Unassembled WGS sequence"/>
</dbReference>